<protein>
    <submittedName>
        <fullName evidence="1">Uncharacterized protein</fullName>
    </submittedName>
</protein>
<reference evidence="1" key="1">
    <citation type="submission" date="2022-08" db="EMBL/GenBank/DDBJ databases">
        <title>A Global Phylogenomic Analysis of the Shiitake Genus Lentinula.</title>
        <authorList>
            <consortium name="DOE Joint Genome Institute"/>
            <person name="Sierra-Patev S."/>
            <person name="Min B."/>
            <person name="Naranjo-Ortiz M."/>
            <person name="Looney B."/>
            <person name="Konkel Z."/>
            <person name="Slot J.C."/>
            <person name="Sakamoto Y."/>
            <person name="Steenwyk J.L."/>
            <person name="Rokas A."/>
            <person name="Carro J."/>
            <person name="Camarero S."/>
            <person name="Ferreira P."/>
            <person name="Molpeceres G."/>
            <person name="Ruiz-Duenas F.J."/>
            <person name="Serrano A."/>
            <person name="Henrissat B."/>
            <person name="Drula E."/>
            <person name="Hughes K.W."/>
            <person name="Mata J.L."/>
            <person name="Ishikawa N.K."/>
            <person name="Vargas-Isla R."/>
            <person name="Ushijima S."/>
            <person name="Smith C.A."/>
            <person name="Ahrendt S."/>
            <person name="Andreopoulos W."/>
            <person name="He G."/>
            <person name="Labutti K."/>
            <person name="Lipzen A."/>
            <person name="Ng V."/>
            <person name="Riley R."/>
            <person name="Sandor L."/>
            <person name="Barry K."/>
            <person name="Martinez A.T."/>
            <person name="Xiao Y."/>
            <person name="Gibbons J.G."/>
            <person name="Terashima K."/>
            <person name="Grigoriev I.V."/>
            <person name="Hibbett D.S."/>
        </authorList>
    </citation>
    <scope>NUCLEOTIDE SEQUENCE</scope>
    <source>
        <strain evidence="1">JLM2183</strain>
    </source>
</reference>
<comment type="caution">
    <text evidence="1">The sequence shown here is derived from an EMBL/GenBank/DDBJ whole genome shotgun (WGS) entry which is preliminary data.</text>
</comment>
<name>A0A9W9AIQ8_9AGAR</name>
<sequence length="167" mass="19600">MHRRICTLYKAVRRGGYKARSVRLFTFVLLFSLPLHLCRSEKLFLCIHYLTEFLSGMLPIKICNILLHASWLIAARPTDLVLGPISEEFENLKDYNTLRRSAKWINFKGNCQNLNNHNPFETDLTAKLQRFKIKHQLKFNIPFTFVRRALYGIENLETNRIEEVSAS</sequence>
<evidence type="ECO:0000313" key="2">
    <source>
        <dbReference type="Proteomes" id="UP001150266"/>
    </source>
</evidence>
<dbReference type="EMBL" id="JAOTPV010000004">
    <property type="protein sequence ID" value="KAJ4483643.1"/>
    <property type="molecule type" value="Genomic_DNA"/>
</dbReference>
<dbReference type="AlphaFoldDB" id="A0A9W9AIQ8"/>
<gene>
    <name evidence="1" type="ORF">J3R30DRAFT_1812881</name>
</gene>
<dbReference type="Proteomes" id="UP001150266">
    <property type="component" value="Unassembled WGS sequence"/>
</dbReference>
<accession>A0A9W9AIQ8</accession>
<keyword evidence="2" id="KW-1185">Reference proteome</keyword>
<evidence type="ECO:0000313" key="1">
    <source>
        <dbReference type="EMBL" id="KAJ4483643.1"/>
    </source>
</evidence>
<proteinExistence type="predicted"/>
<organism evidence="1 2">
    <name type="scientific">Lentinula aciculospora</name>
    <dbReference type="NCBI Taxonomy" id="153920"/>
    <lineage>
        <taxon>Eukaryota</taxon>
        <taxon>Fungi</taxon>
        <taxon>Dikarya</taxon>
        <taxon>Basidiomycota</taxon>
        <taxon>Agaricomycotina</taxon>
        <taxon>Agaricomycetes</taxon>
        <taxon>Agaricomycetidae</taxon>
        <taxon>Agaricales</taxon>
        <taxon>Marasmiineae</taxon>
        <taxon>Omphalotaceae</taxon>
        <taxon>Lentinula</taxon>
    </lineage>
</organism>